<dbReference type="RefSeq" id="YP_009479724.1">
    <property type="nucleotide sequence ID" value="NC_037508.1"/>
</dbReference>
<geneLocation type="mitochondrion" evidence="1"/>
<dbReference type="GeneID" id="36495464"/>
<sequence length="136" mass="15626">MKKFDILDFLYIKSQDTQILRYYISKNPTNYGGLSLTNGAEGKTSTMAKSLNTTPTLDTMPMFTEHVCFAAYSIDMQKILHNMKLKTNLEYPDLLFDHEGPDCLPLIKEAYGFVDKSFWVLPGRGKELFKDVKKVR</sequence>
<reference evidence="1" key="1">
    <citation type="journal article" date="2017" name="Cell">
        <title>Insights into land plant evolution garnered from the Marchantia polymorpha genome.</title>
        <authorList>
            <person name="Bowman J.L."/>
            <person name="Kohchi T."/>
            <person name="Yamato K.T."/>
            <person name="Jenkins J."/>
            <person name="Shu S."/>
            <person name="Ishizaki K."/>
            <person name="Yamaoka S."/>
            <person name="Nishihama R."/>
            <person name="Nakamura Y."/>
            <person name="Berger F."/>
            <person name="Adam C."/>
            <person name="Aki S.S."/>
            <person name="Althoff F."/>
            <person name="Araki T."/>
            <person name="Arteaga-Vazquez M.A."/>
            <person name="Balasubrmanian S."/>
            <person name="Barry K."/>
            <person name="Bauer D."/>
            <person name="Boehm C.R."/>
            <person name="Briginshaw L."/>
            <person name="Caballero-Perez J."/>
            <person name="Catarino B."/>
            <person name="Chen F."/>
            <person name="Chiyoda S."/>
            <person name="Chovatia M."/>
            <person name="Davies K.M."/>
            <person name="Delmans M."/>
            <person name="Demura T."/>
            <person name="Dierschke T."/>
            <person name="Dolan L."/>
            <person name="Dorantes-Acosta A.E."/>
            <person name="Eklund D.M."/>
            <person name="Florent S.N."/>
            <person name="Flores-Sandoval E."/>
            <person name="Fujiyama A."/>
            <person name="Fukuzawa H."/>
            <person name="Galik B."/>
            <person name="Grimanelli D."/>
            <person name="Grimwood J."/>
            <person name="Grossniklaus U."/>
            <person name="Hamada T."/>
            <person name="Haseloff J."/>
            <person name="Hetherington A.J."/>
            <person name="Higo A."/>
            <person name="Hirakawa Y."/>
            <person name="Hundley H.N."/>
            <person name="Ikeda Y."/>
            <person name="Inoue K."/>
            <person name="Inoue S.I."/>
            <person name="Ishida S."/>
            <person name="Jia Q."/>
            <person name="Kakita M."/>
            <person name="Kanazawa T."/>
            <person name="Kawai Y."/>
            <person name="Kawashima T."/>
            <person name="Kennedy M."/>
            <person name="Kinose K."/>
            <person name="Kinoshita T."/>
            <person name="Kohara Y."/>
            <person name="Koide E."/>
            <person name="Komatsu K."/>
            <person name="Kopischke S."/>
            <person name="Kubo M."/>
            <person name="Kyozuka J."/>
            <person name="Lagercrantz U."/>
            <person name="Lin S.S."/>
            <person name="Lindquist E."/>
            <person name="Lipzen A.M."/>
            <person name="Lu C.W."/>
            <person name="De Luna E."/>
            <person name="Martienssen R.A."/>
            <person name="Minamino N."/>
            <person name="Mizutani M."/>
            <person name="Mizutani M."/>
            <person name="Mochizuki N."/>
            <person name="Monte I."/>
            <person name="Mosher R."/>
            <person name="Nagasaki H."/>
            <person name="Nakagami H."/>
            <person name="Naramoto S."/>
            <person name="Nishitani K."/>
            <person name="Ohtani M."/>
            <person name="Okamoto T."/>
            <person name="Okumura M."/>
            <person name="Phillips J."/>
            <person name="Pollak B."/>
            <person name="Reinders A."/>
            <person name="Rovekamp M."/>
            <person name="Sano R."/>
            <person name="Sawa S."/>
            <person name="Schmid M.W."/>
            <person name="Shirakawa M."/>
            <person name="Solano R."/>
            <person name="Spunde A."/>
            <person name="Suetsugu N."/>
            <person name="Sugano S."/>
            <person name="Sugiyama A."/>
            <person name="Sun R."/>
            <person name="Suzuki Y."/>
            <person name="Takenaka M."/>
            <person name="Takezawa D."/>
            <person name="Tomogane H."/>
            <person name="Tsuzuki M."/>
            <person name="Ueda T."/>
            <person name="Umeda M."/>
            <person name="Ward J.M."/>
            <person name="Watanabe Y."/>
            <person name="Yazaki K."/>
            <person name="Yokoyama R."/>
            <person name="Yoshitake Y."/>
            <person name="Yotsui I."/>
            <person name="Zachgo S."/>
            <person name="Schmutz J."/>
        </authorList>
    </citation>
    <scope>NUCLEOTIDE SEQUENCE</scope>
    <source>
        <strain evidence="1">Kitashirakawa-2</strain>
    </source>
</reference>
<dbReference type="AlphaFoldDB" id="A0A2Z6DTF3"/>
<proteinExistence type="predicted"/>
<gene>
    <name evidence="1" type="primary">orf136</name>
    <name evidence="1" type="ORF">MpKit2_Mp050</name>
</gene>
<protein>
    <submittedName>
        <fullName evidence="1">Uncharacterized protein</fullName>
    </submittedName>
</protein>
<organism evidence="1">
    <name type="scientific">Marchantia polymorpha subsp. ruderalis</name>
    <dbReference type="NCBI Taxonomy" id="1480154"/>
    <lineage>
        <taxon>Eukaryota</taxon>
        <taxon>Viridiplantae</taxon>
        <taxon>Streptophyta</taxon>
        <taxon>Embryophyta</taxon>
        <taxon>Marchantiophyta</taxon>
        <taxon>Marchantiopsida</taxon>
        <taxon>Marchantiidae</taxon>
        <taxon>Marchantiales</taxon>
        <taxon>Marchantiaceae</taxon>
        <taxon>Marchantia</taxon>
    </lineage>
</organism>
<keyword evidence="1" id="KW-0496">Mitochondrion</keyword>
<name>A0A2Z6DTF3_MARPO</name>
<dbReference type="EMBL" id="LC192147">
    <property type="protein sequence ID" value="BBD75186.1"/>
    <property type="molecule type" value="Genomic_DNA"/>
</dbReference>
<evidence type="ECO:0000313" key="1">
    <source>
        <dbReference type="EMBL" id="BBD75186.1"/>
    </source>
</evidence>
<accession>A0A2Z6DTF3</accession>